<evidence type="ECO:0000256" key="7">
    <source>
        <dbReference type="ARBA" id="ARBA00023015"/>
    </source>
</evidence>
<comment type="similarity">
    <text evidence="2 10">Belongs to the lentiviruses Tat family.</text>
</comment>
<comment type="subcellular location">
    <subcellularLocation>
        <location evidence="1 10">Host nucleus</location>
        <location evidence="1 10">Host nucleolus</location>
    </subcellularLocation>
</comment>
<sequence length="124" mass="13685">MDARKVDLDQQDAGIHFEPFQGRTSNCNKCHCKHCAYHCQLCFLQKGLGIRYHVSRPRKRTAAVVSRVFETGDTPVAGTHTAQRRPPTTDSQTKKKEKSQAETSGTPDQSPPGQNPPGLGAKKQ</sequence>
<evidence type="ECO:0000256" key="2">
    <source>
        <dbReference type="ARBA" id="ARBA00009398"/>
    </source>
</evidence>
<organismHost>
    <name type="scientific">Pan troglodytes</name>
    <name type="common">Chimpanzee</name>
    <dbReference type="NCBI Taxonomy" id="9598"/>
</organismHost>
<dbReference type="Pfam" id="PF00539">
    <property type="entry name" value="Tat"/>
    <property type="match status" value="1"/>
</dbReference>
<evidence type="ECO:0000313" key="13">
    <source>
        <dbReference type="Proteomes" id="UP000258363"/>
    </source>
</evidence>
<feature type="region of interest" description="Disordered" evidence="11">
    <location>
        <begin position="70"/>
        <end position="124"/>
    </location>
</feature>
<dbReference type="GO" id="GO:0050434">
    <property type="term" value="P:positive regulation of viral transcription"/>
    <property type="evidence" value="ECO:0007669"/>
    <property type="project" value="InterPro"/>
</dbReference>
<gene>
    <name evidence="12" type="primary">tat</name>
</gene>
<organism evidence="12 13">
    <name type="scientific">Simian immunodeficiency virus</name>
    <name type="common">SIV</name>
    <dbReference type="NCBI Taxonomy" id="11723"/>
    <lineage>
        <taxon>Viruses</taxon>
        <taxon>Riboviria</taxon>
        <taxon>Pararnavirae</taxon>
        <taxon>Artverviricota</taxon>
        <taxon>Revtraviricetes</taxon>
        <taxon>Ortervirales</taxon>
        <taxon>Retroviridae</taxon>
        <taxon>Orthoretrovirinae</taxon>
        <taxon>Lentivirus</taxon>
        <taxon>Lentivirus simimdef</taxon>
    </lineage>
</organism>
<evidence type="ECO:0000256" key="11">
    <source>
        <dbReference type="SAM" id="MobiDB-lite"/>
    </source>
</evidence>
<evidence type="ECO:0000256" key="3">
    <source>
        <dbReference type="ARBA" id="ARBA00022376"/>
    </source>
</evidence>
<dbReference type="GO" id="GO:0001070">
    <property type="term" value="F:RNA-binding transcription regulator activity"/>
    <property type="evidence" value="ECO:0007669"/>
    <property type="project" value="InterPro"/>
</dbReference>
<dbReference type="GO" id="GO:0003723">
    <property type="term" value="F:RNA binding"/>
    <property type="evidence" value="ECO:0007669"/>
    <property type="project" value="UniProtKB-KW"/>
</dbReference>
<evidence type="ECO:0000256" key="5">
    <source>
        <dbReference type="ARBA" id="ARBA00022581"/>
    </source>
</evidence>
<dbReference type="InterPro" id="IPR001831">
    <property type="entry name" value="IV_Tat"/>
</dbReference>
<dbReference type="Gene3D" id="4.10.20.10">
    <property type="entry name" value="Tat domain"/>
    <property type="match status" value="1"/>
</dbReference>
<reference evidence="12 13" key="1">
    <citation type="journal article" date="2015" name="AIDS Res. Hum. Retroviruses">
        <title>Genetic Characterization of Near Full Length SIVdrl Genomes from Four Captive Drills (Mandrillus leucophaeus).</title>
        <authorList>
            <person name="Dietrich U."/>
            <person name="Landersz M."/>
            <person name="Stahl-Hennig C."/>
            <person name="Geiger C."/>
            <person name="Foley B.T."/>
        </authorList>
    </citation>
    <scope>NUCLEOTIDE SEQUENCE [LARGE SCALE GENOMIC DNA]</scope>
    <source>
        <strain evidence="12">D4</strain>
    </source>
</reference>
<keyword evidence="5" id="KW-0945">Host-virus interaction</keyword>
<evidence type="ECO:0000256" key="6">
    <source>
        <dbReference type="ARBA" id="ARBA00022884"/>
    </source>
</evidence>
<name>A0A0A7RQ90_SIV</name>
<evidence type="ECO:0000256" key="10">
    <source>
        <dbReference type="RuleBase" id="RU003311"/>
    </source>
</evidence>
<keyword evidence="4 10" id="KW-1048">Host nucleus</keyword>
<proteinExistence type="inferred from homology"/>
<evidence type="ECO:0000313" key="12">
    <source>
        <dbReference type="EMBL" id="AJA39842.1"/>
    </source>
</evidence>
<evidence type="ECO:0000256" key="4">
    <source>
        <dbReference type="ARBA" id="ARBA00022562"/>
    </source>
</evidence>
<keyword evidence="9 10" id="KW-0804">Transcription</keyword>
<keyword evidence="6 10" id="KW-0694">RNA-binding</keyword>
<protein>
    <recommendedName>
        <fullName evidence="3 10">Protein Tat</fullName>
    </recommendedName>
</protein>
<dbReference type="GO" id="GO:0044196">
    <property type="term" value="C:host cell nucleolus"/>
    <property type="evidence" value="ECO:0007669"/>
    <property type="project" value="UniProtKB-SubCell"/>
</dbReference>
<dbReference type="InterPro" id="IPR036963">
    <property type="entry name" value="Tat_dom_sf"/>
</dbReference>
<evidence type="ECO:0000256" key="9">
    <source>
        <dbReference type="ARBA" id="ARBA00023163"/>
    </source>
</evidence>
<dbReference type="Proteomes" id="UP000258363">
    <property type="component" value="Segment"/>
</dbReference>
<keyword evidence="7 10" id="KW-0805">Transcription regulation</keyword>
<evidence type="ECO:0000256" key="8">
    <source>
        <dbReference type="ARBA" id="ARBA00023159"/>
    </source>
</evidence>
<accession>A0A0A7RQ90</accession>
<organismHost>
    <name type="scientific">Cercopithecidae</name>
    <name type="common">Old World monkeys</name>
    <dbReference type="NCBI Taxonomy" id="9527"/>
</organismHost>
<keyword evidence="8 10" id="KW-0010">Activator</keyword>
<evidence type="ECO:0000256" key="1">
    <source>
        <dbReference type="ARBA" id="ARBA00004307"/>
    </source>
</evidence>
<dbReference type="EMBL" id="KM378564">
    <property type="protein sequence ID" value="AJA39842.1"/>
    <property type="molecule type" value="Genomic_DNA"/>
</dbReference>